<evidence type="ECO:0000313" key="12">
    <source>
        <dbReference type="Proteomes" id="UP001302812"/>
    </source>
</evidence>
<accession>A0AAN6TMJ2</accession>
<reference evidence="11" key="2">
    <citation type="submission" date="2023-05" db="EMBL/GenBank/DDBJ databases">
        <authorList>
            <consortium name="Lawrence Berkeley National Laboratory"/>
            <person name="Steindorff A."/>
            <person name="Hensen N."/>
            <person name="Bonometti L."/>
            <person name="Westerberg I."/>
            <person name="Brannstrom I.O."/>
            <person name="Guillou S."/>
            <person name="Cros-Aarteil S."/>
            <person name="Calhoun S."/>
            <person name="Haridas S."/>
            <person name="Kuo A."/>
            <person name="Mondo S."/>
            <person name="Pangilinan J."/>
            <person name="Riley R."/>
            <person name="Labutti K."/>
            <person name="Andreopoulos B."/>
            <person name="Lipzen A."/>
            <person name="Chen C."/>
            <person name="Yanf M."/>
            <person name="Daum C."/>
            <person name="Ng V."/>
            <person name="Clum A."/>
            <person name="Ohm R."/>
            <person name="Martin F."/>
            <person name="Silar P."/>
            <person name="Natvig D."/>
            <person name="Lalanne C."/>
            <person name="Gautier V."/>
            <person name="Ament-Velasquez S.L."/>
            <person name="Kruys A."/>
            <person name="Hutchinson M.I."/>
            <person name="Powell A.J."/>
            <person name="Barry K."/>
            <person name="Miller A.N."/>
            <person name="Grigoriev I.V."/>
            <person name="Debuchy R."/>
            <person name="Gladieux P."/>
            <person name="Thoren M.H."/>
            <person name="Johannesson H."/>
        </authorList>
    </citation>
    <scope>NUCLEOTIDE SEQUENCE</scope>
    <source>
        <strain evidence="11">CBS 508.74</strain>
    </source>
</reference>
<gene>
    <name evidence="9" type="primary">MED8</name>
    <name evidence="11" type="ORF">N656DRAFT_275724</name>
</gene>
<keyword evidence="4 9" id="KW-0805">Transcription regulation</keyword>
<dbReference type="GO" id="GO:0000978">
    <property type="term" value="F:RNA polymerase II cis-regulatory region sequence-specific DNA binding"/>
    <property type="evidence" value="ECO:0007669"/>
    <property type="project" value="TreeGrafter"/>
</dbReference>
<comment type="similarity">
    <text evidence="2 9">Belongs to the Mediator complex subunit 8 family.</text>
</comment>
<dbReference type="GO" id="GO:0006357">
    <property type="term" value="P:regulation of transcription by RNA polymerase II"/>
    <property type="evidence" value="ECO:0007669"/>
    <property type="project" value="InterPro"/>
</dbReference>
<reference evidence="11" key="1">
    <citation type="journal article" date="2023" name="Mol. Phylogenet. Evol.">
        <title>Genome-scale phylogeny and comparative genomics of the fungal order Sordariales.</title>
        <authorList>
            <person name="Hensen N."/>
            <person name="Bonometti L."/>
            <person name="Westerberg I."/>
            <person name="Brannstrom I.O."/>
            <person name="Guillou S."/>
            <person name="Cros-Aarteil S."/>
            <person name="Calhoun S."/>
            <person name="Haridas S."/>
            <person name="Kuo A."/>
            <person name="Mondo S."/>
            <person name="Pangilinan J."/>
            <person name="Riley R."/>
            <person name="LaButti K."/>
            <person name="Andreopoulos B."/>
            <person name="Lipzen A."/>
            <person name="Chen C."/>
            <person name="Yan M."/>
            <person name="Daum C."/>
            <person name="Ng V."/>
            <person name="Clum A."/>
            <person name="Steindorff A."/>
            <person name="Ohm R.A."/>
            <person name="Martin F."/>
            <person name="Silar P."/>
            <person name="Natvig D.O."/>
            <person name="Lalanne C."/>
            <person name="Gautier V."/>
            <person name="Ament-Velasquez S.L."/>
            <person name="Kruys A."/>
            <person name="Hutchinson M.I."/>
            <person name="Powell A.J."/>
            <person name="Barry K."/>
            <person name="Miller A.N."/>
            <person name="Grigoriev I.V."/>
            <person name="Debuchy R."/>
            <person name="Gladieux P."/>
            <person name="Hiltunen Thoren M."/>
            <person name="Johannesson H."/>
        </authorList>
    </citation>
    <scope>NUCLEOTIDE SEQUENCE</scope>
    <source>
        <strain evidence="11">CBS 508.74</strain>
    </source>
</reference>
<keyword evidence="5 9" id="KW-0010">Activator</keyword>
<dbReference type="Pfam" id="PF10232">
    <property type="entry name" value="Med8"/>
    <property type="match status" value="1"/>
</dbReference>
<dbReference type="Proteomes" id="UP001302812">
    <property type="component" value="Unassembled WGS sequence"/>
</dbReference>
<evidence type="ECO:0000256" key="7">
    <source>
        <dbReference type="ARBA" id="ARBA00023242"/>
    </source>
</evidence>
<evidence type="ECO:0000256" key="4">
    <source>
        <dbReference type="ARBA" id="ARBA00023015"/>
    </source>
</evidence>
<feature type="compositionally biased region" description="Low complexity" evidence="10">
    <location>
        <begin position="251"/>
        <end position="261"/>
    </location>
</feature>
<dbReference type="InterPro" id="IPR019364">
    <property type="entry name" value="Mediatior_Med8_fun/met"/>
</dbReference>
<feature type="compositionally biased region" description="Acidic residues" evidence="10">
    <location>
        <begin position="149"/>
        <end position="166"/>
    </location>
</feature>
<dbReference type="Gene3D" id="1.20.58.1710">
    <property type="match status" value="1"/>
</dbReference>
<evidence type="ECO:0000256" key="3">
    <source>
        <dbReference type="ARBA" id="ARBA00020637"/>
    </source>
</evidence>
<evidence type="ECO:0000256" key="1">
    <source>
        <dbReference type="ARBA" id="ARBA00004123"/>
    </source>
</evidence>
<evidence type="ECO:0000256" key="9">
    <source>
        <dbReference type="RuleBase" id="RU364144"/>
    </source>
</evidence>
<evidence type="ECO:0000256" key="2">
    <source>
        <dbReference type="ARBA" id="ARBA00005716"/>
    </source>
</evidence>
<proteinExistence type="inferred from homology"/>
<dbReference type="GO" id="GO:0003712">
    <property type="term" value="F:transcription coregulator activity"/>
    <property type="evidence" value="ECO:0007669"/>
    <property type="project" value="InterPro"/>
</dbReference>
<comment type="subunit">
    <text evidence="9">Component of the Mediator complex.</text>
</comment>
<protein>
    <recommendedName>
        <fullName evidence="3 9">Mediator of RNA polymerase II transcription subunit 8</fullName>
    </recommendedName>
    <alternativeName>
        <fullName evidence="8 9">Mediator complex subunit 8</fullName>
    </alternativeName>
</protein>
<evidence type="ECO:0000256" key="6">
    <source>
        <dbReference type="ARBA" id="ARBA00023163"/>
    </source>
</evidence>
<comment type="function">
    <text evidence="9">Component of the Mediator complex, a coactivator involved in the regulated transcription of nearly all RNA polymerase II-dependent genes. Mediator functions as a bridge to convey information from gene-specific regulatory proteins to the basal RNA polymerase II transcription machinery. Mediator is recruited to promoters by direct interactions with regulatory proteins and serves as a scaffold for the assembly of a functional preinitiation complex with RNA polymerase II and the general transcription factors.</text>
</comment>
<dbReference type="EMBL" id="MU853333">
    <property type="protein sequence ID" value="KAK4116806.1"/>
    <property type="molecule type" value="Genomic_DNA"/>
</dbReference>
<dbReference type="PANTHER" id="PTHR13074:SF9">
    <property type="entry name" value="MEDIATOR OF RNA POLYMERASE II TRANSCRIPTION SUBUNIT 8"/>
    <property type="match status" value="1"/>
</dbReference>
<feature type="region of interest" description="Disordered" evidence="10">
    <location>
        <begin position="284"/>
        <end position="304"/>
    </location>
</feature>
<keyword evidence="12" id="KW-1185">Reference proteome</keyword>
<feature type="compositionally biased region" description="Acidic residues" evidence="10">
    <location>
        <begin position="218"/>
        <end position="233"/>
    </location>
</feature>
<feature type="region of interest" description="Disordered" evidence="10">
    <location>
        <begin position="123"/>
        <end position="170"/>
    </location>
</feature>
<feature type="compositionally biased region" description="Gly residues" evidence="10">
    <location>
        <begin position="125"/>
        <end position="145"/>
    </location>
</feature>
<evidence type="ECO:0000256" key="10">
    <source>
        <dbReference type="SAM" id="MobiDB-lite"/>
    </source>
</evidence>
<dbReference type="AlphaFoldDB" id="A0AAN6TMJ2"/>
<keyword evidence="7 9" id="KW-0539">Nucleus</keyword>
<comment type="subcellular location">
    <subcellularLocation>
        <location evidence="1 9">Nucleus</location>
    </subcellularLocation>
</comment>
<dbReference type="GO" id="GO:0070847">
    <property type="term" value="C:core mediator complex"/>
    <property type="evidence" value="ECO:0007669"/>
    <property type="project" value="TreeGrafter"/>
</dbReference>
<dbReference type="GO" id="GO:0016592">
    <property type="term" value="C:mediator complex"/>
    <property type="evidence" value="ECO:0007669"/>
    <property type="project" value="InterPro"/>
</dbReference>
<evidence type="ECO:0000313" key="11">
    <source>
        <dbReference type="EMBL" id="KAK4116806.1"/>
    </source>
</evidence>
<dbReference type="PANTHER" id="PTHR13074">
    <property type="entry name" value="MEDIATOR OF RNA POLYMERASE II TRANSCRIPTION SUBUNIT 8"/>
    <property type="match status" value="1"/>
</dbReference>
<keyword evidence="6 9" id="KW-0804">Transcription</keyword>
<comment type="caution">
    <text evidence="11">The sequence shown here is derived from an EMBL/GenBank/DDBJ whole genome shotgun (WGS) entry which is preliminary data.</text>
</comment>
<sequence>MASLNLAPEELKQLELLRNRFAQLTSSLQSLRANVLSSNPLPSRESLQASSAILQQNIRSIQDLTTENADLFRRIVIHPSTNFPGRTQEHVLLQLLRKKLEPDVESWVEEARETARAAGLDASKLGGGARASGGKGGGAGGGTGNGYYESDEEDGYGLLDQEDEAPSDPFNEQWADMLDAFQASLTEYVTVQVKKKYTVEEQAIGIENVRTGLRRDLEESDEEEDDEEDEEEVGAGPEAVAAQSGAGGLATGAAPPTSGTTKLPMQPEHLFWISVKGDLSLPRNVEFESQRKITQMTKRPAPPR</sequence>
<dbReference type="Gene3D" id="6.10.250.2610">
    <property type="match status" value="1"/>
</dbReference>
<feature type="region of interest" description="Disordered" evidence="10">
    <location>
        <begin position="214"/>
        <end position="265"/>
    </location>
</feature>
<evidence type="ECO:0000256" key="8">
    <source>
        <dbReference type="ARBA" id="ARBA00031261"/>
    </source>
</evidence>
<organism evidence="11 12">
    <name type="scientific">Canariomyces notabilis</name>
    <dbReference type="NCBI Taxonomy" id="2074819"/>
    <lineage>
        <taxon>Eukaryota</taxon>
        <taxon>Fungi</taxon>
        <taxon>Dikarya</taxon>
        <taxon>Ascomycota</taxon>
        <taxon>Pezizomycotina</taxon>
        <taxon>Sordariomycetes</taxon>
        <taxon>Sordariomycetidae</taxon>
        <taxon>Sordariales</taxon>
        <taxon>Chaetomiaceae</taxon>
        <taxon>Canariomyces</taxon>
    </lineage>
</organism>
<name>A0AAN6TMJ2_9PEZI</name>
<evidence type="ECO:0000256" key="5">
    <source>
        <dbReference type="ARBA" id="ARBA00023159"/>
    </source>
</evidence>